<evidence type="ECO:0000313" key="2">
    <source>
        <dbReference type="Proteomes" id="UP000827284"/>
    </source>
</evidence>
<comment type="caution">
    <text evidence="1">The sequence shown here is derived from an EMBL/GenBank/DDBJ whole genome shotgun (WGS) entry which is preliminary data.</text>
</comment>
<keyword evidence="2" id="KW-1185">Reference proteome</keyword>
<name>A0A9P3M2A8_9FUNG</name>
<protein>
    <submittedName>
        <fullName evidence="1">Uncharacterized protein</fullName>
    </submittedName>
</protein>
<proteinExistence type="predicted"/>
<dbReference type="InterPro" id="IPR022185">
    <property type="entry name" value="DUF3712"/>
</dbReference>
<reference evidence="1" key="2">
    <citation type="journal article" date="2022" name="Microbiol. Resour. Announc.">
        <title>Whole-Genome Sequence of Entomortierella parvispora E1425, a Mucoromycotan Fungus Associated with Burkholderiaceae-Related Endosymbiotic Bacteria.</title>
        <authorList>
            <person name="Herlambang A."/>
            <person name="Guo Y."/>
            <person name="Takashima Y."/>
            <person name="Narisawa K."/>
            <person name="Ohta H."/>
            <person name="Nishizawa T."/>
        </authorList>
    </citation>
    <scope>NUCLEOTIDE SEQUENCE</scope>
    <source>
        <strain evidence="1">E1425</strain>
    </source>
</reference>
<reference evidence="1" key="1">
    <citation type="submission" date="2021-11" db="EMBL/GenBank/DDBJ databases">
        <authorList>
            <person name="Herlambang A."/>
            <person name="Guo Y."/>
            <person name="Takashima Y."/>
            <person name="Nishizawa T."/>
        </authorList>
    </citation>
    <scope>NUCLEOTIDE SEQUENCE</scope>
    <source>
        <strain evidence="1">E1425</strain>
    </source>
</reference>
<organism evidence="1 2">
    <name type="scientific">Entomortierella parvispora</name>
    <dbReference type="NCBI Taxonomy" id="205924"/>
    <lineage>
        <taxon>Eukaryota</taxon>
        <taxon>Fungi</taxon>
        <taxon>Fungi incertae sedis</taxon>
        <taxon>Mucoromycota</taxon>
        <taxon>Mortierellomycotina</taxon>
        <taxon>Mortierellomycetes</taxon>
        <taxon>Mortierellales</taxon>
        <taxon>Mortierellaceae</taxon>
        <taxon>Entomortierella</taxon>
    </lineage>
</organism>
<dbReference type="EMBL" id="BQFW01000015">
    <property type="protein sequence ID" value="GJJ78850.1"/>
    <property type="molecule type" value="Genomic_DNA"/>
</dbReference>
<dbReference type="Pfam" id="PF12505">
    <property type="entry name" value="DUF3712"/>
    <property type="match status" value="1"/>
</dbReference>
<accession>A0A9P3M2A8</accession>
<dbReference type="OrthoDB" id="2394524at2759"/>
<sequence length="273" mass="28907">MTFNLKGSTPQISFRKASVRILGVPGITTLPIVRTKFDLSIWDGAAVTSSFVSDWTSVSTKGFELEMDIEPTTLIVDPENLQALISLLSTLRSTASHTITLRGHASVDLALSVPLAALGVPIHLDLKTIPVLGAAVSTDMNLQGLNNFGGVARGLLDSVSAIEKVGASAGLVRFKIVLHNPASVTIQLGKIKFQVWTSSAKTDLLGIATYEEFNAVPGENIADTVLEADSAAKLGEFFPVKTGFSLTFTGYDGSSDHPIAVGVMSSIEFIVEF</sequence>
<dbReference type="AlphaFoldDB" id="A0A9P3M2A8"/>
<evidence type="ECO:0000313" key="1">
    <source>
        <dbReference type="EMBL" id="GJJ78850.1"/>
    </source>
</evidence>
<dbReference type="Proteomes" id="UP000827284">
    <property type="component" value="Unassembled WGS sequence"/>
</dbReference>
<gene>
    <name evidence="1" type="ORF">EMPS_11209</name>
</gene>